<feature type="non-terminal residue" evidence="1">
    <location>
        <position position="38"/>
    </location>
</feature>
<evidence type="ECO:0000313" key="1">
    <source>
        <dbReference type="EMBL" id="CAG7727738.1"/>
    </source>
</evidence>
<protein>
    <submittedName>
        <fullName evidence="1">Uncharacterized protein</fullName>
    </submittedName>
</protein>
<comment type="caution">
    <text evidence="1">The sequence shown here is derived from an EMBL/GenBank/DDBJ whole genome shotgun (WGS) entry which is preliminary data.</text>
</comment>
<accession>A0A8J2K1A8</accession>
<gene>
    <name evidence="1" type="ORF">AFUS01_LOCUS16568</name>
</gene>
<dbReference type="AlphaFoldDB" id="A0A8J2K1A8"/>
<dbReference type="Proteomes" id="UP000708208">
    <property type="component" value="Unassembled WGS sequence"/>
</dbReference>
<organism evidence="1 2">
    <name type="scientific">Allacma fusca</name>
    <dbReference type="NCBI Taxonomy" id="39272"/>
    <lineage>
        <taxon>Eukaryota</taxon>
        <taxon>Metazoa</taxon>
        <taxon>Ecdysozoa</taxon>
        <taxon>Arthropoda</taxon>
        <taxon>Hexapoda</taxon>
        <taxon>Collembola</taxon>
        <taxon>Symphypleona</taxon>
        <taxon>Sminthuridae</taxon>
        <taxon>Allacma</taxon>
    </lineage>
</organism>
<sequence>MYISSEDDFGRGYKFAISKQKTENNQIDKKKTKRGSIS</sequence>
<keyword evidence="2" id="KW-1185">Reference proteome</keyword>
<reference evidence="1" key="1">
    <citation type="submission" date="2021-06" db="EMBL/GenBank/DDBJ databases">
        <authorList>
            <person name="Hodson N. C."/>
            <person name="Mongue J. A."/>
            <person name="Jaron S. K."/>
        </authorList>
    </citation>
    <scope>NUCLEOTIDE SEQUENCE</scope>
</reference>
<proteinExistence type="predicted"/>
<dbReference type="EMBL" id="CAJVCH010153323">
    <property type="protein sequence ID" value="CAG7727738.1"/>
    <property type="molecule type" value="Genomic_DNA"/>
</dbReference>
<name>A0A8J2K1A8_9HEXA</name>
<evidence type="ECO:0000313" key="2">
    <source>
        <dbReference type="Proteomes" id="UP000708208"/>
    </source>
</evidence>